<evidence type="ECO:0000313" key="3">
    <source>
        <dbReference type="EMBL" id="TRO83233.1"/>
    </source>
</evidence>
<gene>
    <name evidence="3" type="ORF">FL622_03900</name>
</gene>
<proteinExistence type="predicted"/>
<feature type="domain" description="DUF2061" evidence="2">
    <location>
        <begin position="8"/>
        <end position="59"/>
    </location>
</feature>
<name>A0A550JJ84_9BACT</name>
<dbReference type="AlphaFoldDB" id="A0A550JJ84"/>
<dbReference type="Proteomes" id="UP000317155">
    <property type="component" value="Unassembled WGS sequence"/>
</dbReference>
<feature type="transmembrane region" description="Helical" evidence="1">
    <location>
        <begin position="12"/>
        <end position="30"/>
    </location>
</feature>
<evidence type="ECO:0000313" key="4">
    <source>
        <dbReference type="Proteomes" id="UP000317155"/>
    </source>
</evidence>
<dbReference type="OrthoDB" id="197461at2"/>
<sequence>MESTRRSIAKAVSYRIIGTLTTAGVVFVAIGRLDLAATVGVLDTFFKIFVYVGHERMWNRIPYGRETKQPEYFI</sequence>
<protein>
    <submittedName>
        <fullName evidence="3">DUF2061 domain-containing protein</fullName>
    </submittedName>
</protein>
<feature type="transmembrane region" description="Helical" evidence="1">
    <location>
        <begin position="36"/>
        <end position="53"/>
    </location>
</feature>
<evidence type="ECO:0000259" key="2">
    <source>
        <dbReference type="Pfam" id="PF09834"/>
    </source>
</evidence>
<keyword evidence="1" id="KW-0472">Membrane</keyword>
<keyword evidence="4" id="KW-1185">Reference proteome</keyword>
<organism evidence="3 4">
    <name type="scientific">Trichloromonas acetexigens</name>
    <dbReference type="NCBI Taxonomy" id="38815"/>
    <lineage>
        <taxon>Bacteria</taxon>
        <taxon>Pseudomonadati</taxon>
        <taxon>Thermodesulfobacteriota</taxon>
        <taxon>Desulfuromonadia</taxon>
        <taxon>Desulfuromonadales</taxon>
        <taxon>Trichloromonadaceae</taxon>
        <taxon>Trichloromonas</taxon>
    </lineage>
</organism>
<dbReference type="InterPro" id="IPR018638">
    <property type="entry name" value="DUF2061_membrane"/>
</dbReference>
<dbReference type="EMBL" id="VJVV01000002">
    <property type="protein sequence ID" value="TRO83233.1"/>
    <property type="molecule type" value="Genomic_DNA"/>
</dbReference>
<reference evidence="3 4" key="1">
    <citation type="submission" date="2019-07" db="EMBL/GenBank/DDBJ databases">
        <title>Insights of Desulfuromonas acetexigens electromicrobiology.</title>
        <authorList>
            <person name="Katuri K."/>
            <person name="Sapireddy V."/>
            <person name="Shaw D.R."/>
            <person name="Saikaly P."/>
        </authorList>
    </citation>
    <scope>NUCLEOTIDE SEQUENCE [LARGE SCALE GENOMIC DNA]</scope>
    <source>
        <strain evidence="3 4">2873</strain>
    </source>
</reference>
<dbReference type="RefSeq" id="WP_092055941.1">
    <property type="nucleotide sequence ID" value="NZ_FOJJ01000012.1"/>
</dbReference>
<comment type="caution">
    <text evidence="3">The sequence shown here is derived from an EMBL/GenBank/DDBJ whole genome shotgun (WGS) entry which is preliminary data.</text>
</comment>
<accession>A0A550JJ84</accession>
<keyword evidence="1" id="KW-0812">Transmembrane</keyword>
<dbReference type="Pfam" id="PF09834">
    <property type="entry name" value="DUF2061"/>
    <property type="match status" value="1"/>
</dbReference>
<evidence type="ECO:0000256" key="1">
    <source>
        <dbReference type="SAM" id="Phobius"/>
    </source>
</evidence>
<keyword evidence="1" id="KW-1133">Transmembrane helix</keyword>